<dbReference type="InterPro" id="IPR012677">
    <property type="entry name" value="Nucleotide-bd_a/b_plait_sf"/>
</dbReference>
<protein>
    <recommendedName>
        <fullName evidence="6">RRM domain-containing protein</fullName>
    </recommendedName>
</protein>
<comment type="subcellular location">
    <subcellularLocation>
        <location evidence="1">Nucleus</location>
    </subcellularLocation>
</comment>
<dbReference type="InterPro" id="IPR035979">
    <property type="entry name" value="RBD_domain_sf"/>
</dbReference>
<evidence type="ECO:0000256" key="1">
    <source>
        <dbReference type="ARBA" id="ARBA00004123"/>
    </source>
</evidence>
<dbReference type="Gene3D" id="3.30.70.330">
    <property type="match status" value="1"/>
</dbReference>
<gene>
    <name evidence="7" type="ORF">BDV96DRAFT_649249</name>
</gene>
<keyword evidence="2 4" id="KW-0694">RNA-binding</keyword>
<proteinExistence type="predicted"/>
<keyword evidence="3" id="KW-0539">Nucleus</keyword>
<evidence type="ECO:0000256" key="5">
    <source>
        <dbReference type="SAM" id="MobiDB-lite"/>
    </source>
</evidence>
<feature type="compositionally biased region" description="Pro residues" evidence="5">
    <location>
        <begin position="7"/>
        <end position="16"/>
    </location>
</feature>
<keyword evidence="8" id="KW-1185">Reference proteome</keyword>
<feature type="compositionally biased region" description="Acidic residues" evidence="5">
    <location>
        <begin position="172"/>
        <end position="192"/>
    </location>
</feature>
<evidence type="ECO:0000259" key="6">
    <source>
        <dbReference type="PROSITE" id="PS50102"/>
    </source>
</evidence>
<evidence type="ECO:0000313" key="7">
    <source>
        <dbReference type="EMBL" id="KAF2112465.1"/>
    </source>
</evidence>
<name>A0A6A5YZ75_9PLEO</name>
<feature type="domain" description="RRM" evidence="6">
    <location>
        <begin position="20"/>
        <end position="99"/>
    </location>
</feature>
<feature type="compositionally biased region" description="Basic and acidic residues" evidence="5">
    <location>
        <begin position="157"/>
        <end position="171"/>
    </location>
</feature>
<dbReference type="SUPFAM" id="SSF54928">
    <property type="entry name" value="RNA-binding domain, RBD"/>
    <property type="match status" value="1"/>
</dbReference>
<dbReference type="InterPro" id="IPR000504">
    <property type="entry name" value="RRM_dom"/>
</dbReference>
<dbReference type="GO" id="GO:0003729">
    <property type="term" value="F:mRNA binding"/>
    <property type="evidence" value="ECO:0007669"/>
    <property type="project" value="TreeGrafter"/>
</dbReference>
<evidence type="ECO:0000256" key="2">
    <source>
        <dbReference type="ARBA" id="ARBA00022884"/>
    </source>
</evidence>
<dbReference type="CDD" id="cd12246">
    <property type="entry name" value="RRM1_U1A_like"/>
    <property type="match status" value="1"/>
</dbReference>
<sequence>MALATRGPPPGLPKQVPPSQTLYINNLPDKIRKDDLKKSLYMLFATYGVVLEVNLMGRTRMRGQAHVVFRDTDTSTQAMRALQGASFFGNEMKIQYAKKRSETIAKLDGTLYEQRAKPVQEEAAQPSDVAAAVFGGAPGTAPVRKLQPVNVPQEKPAPADEEPKGVKRARDEEEEEEDDDDEDAAMDVSDSD</sequence>
<reference evidence="7" key="1">
    <citation type="journal article" date="2020" name="Stud. Mycol.">
        <title>101 Dothideomycetes genomes: a test case for predicting lifestyles and emergence of pathogens.</title>
        <authorList>
            <person name="Haridas S."/>
            <person name="Albert R."/>
            <person name="Binder M."/>
            <person name="Bloem J."/>
            <person name="Labutti K."/>
            <person name="Salamov A."/>
            <person name="Andreopoulos B."/>
            <person name="Baker S."/>
            <person name="Barry K."/>
            <person name="Bills G."/>
            <person name="Bluhm B."/>
            <person name="Cannon C."/>
            <person name="Castanera R."/>
            <person name="Culley D."/>
            <person name="Daum C."/>
            <person name="Ezra D."/>
            <person name="Gonzalez J."/>
            <person name="Henrissat B."/>
            <person name="Kuo A."/>
            <person name="Liang C."/>
            <person name="Lipzen A."/>
            <person name="Lutzoni F."/>
            <person name="Magnuson J."/>
            <person name="Mondo S."/>
            <person name="Nolan M."/>
            <person name="Ohm R."/>
            <person name="Pangilinan J."/>
            <person name="Park H.-J."/>
            <person name="Ramirez L."/>
            <person name="Alfaro M."/>
            <person name="Sun H."/>
            <person name="Tritt A."/>
            <person name="Yoshinaga Y."/>
            <person name="Zwiers L.-H."/>
            <person name="Turgeon B."/>
            <person name="Goodwin S."/>
            <person name="Spatafora J."/>
            <person name="Crous P."/>
            <person name="Grigoriev I."/>
        </authorList>
    </citation>
    <scope>NUCLEOTIDE SEQUENCE</scope>
    <source>
        <strain evidence="7">CBS 627.86</strain>
    </source>
</reference>
<evidence type="ECO:0000256" key="3">
    <source>
        <dbReference type="ARBA" id="ARBA00023242"/>
    </source>
</evidence>
<dbReference type="PANTHER" id="PTHR48039:SF1">
    <property type="entry name" value="RNA BINDING MOTIF PROTEIN 14 ISOFORM X1"/>
    <property type="match status" value="1"/>
</dbReference>
<organism evidence="7 8">
    <name type="scientific">Lophiotrema nucula</name>
    <dbReference type="NCBI Taxonomy" id="690887"/>
    <lineage>
        <taxon>Eukaryota</taxon>
        <taxon>Fungi</taxon>
        <taxon>Dikarya</taxon>
        <taxon>Ascomycota</taxon>
        <taxon>Pezizomycotina</taxon>
        <taxon>Dothideomycetes</taxon>
        <taxon>Pleosporomycetidae</taxon>
        <taxon>Pleosporales</taxon>
        <taxon>Lophiotremataceae</taxon>
        <taxon>Lophiotrema</taxon>
    </lineage>
</organism>
<dbReference type="Pfam" id="PF00076">
    <property type="entry name" value="RRM_1"/>
    <property type="match status" value="1"/>
</dbReference>
<accession>A0A6A5YZ75</accession>
<dbReference type="PANTHER" id="PTHR48039">
    <property type="entry name" value="RNA-BINDING MOTIF PROTEIN 14B"/>
    <property type="match status" value="1"/>
</dbReference>
<dbReference type="OrthoDB" id="277802at2759"/>
<dbReference type="EMBL" id="ML977331">
    <property type="protein sequence ID" value="KAF2112465.1"/>
    <property type="molecule type" value="Genomic_DNA"/>
</dbReference>
<feature type="region of interest" description="Disordered" evidence="5">
    <location>
        <begin position="1"/>
        <end position="20"/>
    </location>
</feature>
<dbReference type="SMART" id="SM00360">
    <property type="entry name" value="RRM"/>
    <property type="match status" value="1"/>
</dbReference>
<dbReference type="PROSITE" id="PS50102">
    <property type="entry name" value="RRM"/>
    <property type="match status" value="1"/>
</dbReference>
<dbReference type="FunFam" id="3.30.70.330:FF:000039">
    <property type="entry name" value="U1 small nuclear ribonucleoprotein A"/>
    <property type="match status" value="1"/>
</dbReference>
<dbReference type="GO" id="GO:0005730">
    <property type="term" value="C:nucleolus"/>
    <property type="evidence" value="ECO:0007669"/>
    <property type="project" value="TreeGrafter"/>
</dbReference>
<dbReference type="Proteomes" id="UP000799770">
    <property type="component" value="Unassembled WGS sequence"/>
</dbReference>
<dbReference type="InterPro" id="IPR051945">
    <property type="entry name" value="RRM_MRD1_RNA_proc_ribogen"/>
</dbReference>
<dbReference type="AlphaFoldDB" id="A0A6A5YZ75"/>
<evidence type="ECO:0000256" key="4">
    <source>
        <dbReference type="PROSITE-ProRule" id="PRU00176"/>
    </source>
</evidence>
<feature type="region of interest" description="Disordered" evidence="5">
    <location>
        <begin position="133"/>
        <end position="192"/>
    </location>
</feature>
<evidence type="ECO:0000313" key="8">
    <source>
        <dbReference type="Proteomes" id="UP000799770"/>
    </source>
</evidence>